<sequence>MTLLYHRRYDDDVTVANVDSLCFRNVRMTWSYADSPLNETTLIFLLSSSPFTSHAGSTLGEKENELHVLKVVHLKGTVTEPNGSATTSEEVVYDAVFEISSPVADSVIKGTGGVIFLSTRHFFFQVSGSAVNGPSDGGRYEGTMDRFLFTDNLRWERQCGAIRPLLDVEPIRRVFDETASSDNAPKLHLVAHISPPSPTDTSSPRSSVNILIVASARDKDDGHRDTDAKGGASRGLSGWFRNSSSTTPAPRKRATTQTILLAVLRCEITHVLDDTAQWELLHLFVDRSVPFHQRIEEIVGREDSRGAQVERGDDASAAHIDPSRCVWCYLPHHAQAAGGICGVVVALVPQRSSESISITCGGYDAQNQTYRLGLTKDSGKPQQHAVDFPDERGQSEESLWNLSENTQTVQMVLLGKTVEALNNVKDQESTTAQGRVGSRSHWKKNTSSTSWLRQSGLATVLTFVVDFLDDKLPGSEHRHQGLYVTACSAWECNRHGRFPLPPLICWIGITPLPIGQATDNAVLFANRSSDDGPDALSMVGKLTHSSDVLNGEDTSSWYHSLPTSI</sequence>
<gene>
    <name evidence="2" type="ORF">TCIL3000_9_1920</name>
</gene>
<evidence type="ECO:0000313" key="2">
    <source>
        <dbReference type="EMBL" id="CCC92795.1"/>
    </source>
</evidence>
<accession>G0UTT1</accession>
<organism evidence="2">
    <name type="scientific">Trypanosoma congolense (strain IL3000)</name>
    <dbReference type="NCBI Taxonomy" id="1068625"/>
    <lineage>
        <taxon>Eukaryota</taxon>
        <taxon>Discoba</taxon>
        <taxon>Euglenozoa</taxon>
        <taxon>Kinetoplastea</taxon>
        <taxon>Metakinetoplastina</taxon>
        <taxon>Trypanosomatida</taxon>
        <taxon>Trypanosomatidae</taxon>
        <taxon>Trypanosoma</taxon>
        <taxon>Nannomonas</taxon>
    </lineage>
</organism>
<dbReference type="VEuPathDB" id="TriTrypDB:TcIL3000_9_1920"/>
<proteinExistence type="predicted"/>
<evidence type="ECO:0000256" key="1">
    <source>
        <dbReference type="SAM" id="MobiDB-lite"/>
    </source>
</evidence>
<feature type="non-terminal residue" evidence="2">
    <location>
        <position position="565"/>
    </location>
</feature>
<feature type="region of interest" description="Disordered" evidence="1">
    <location>
        <begin position="219"/>
        <end position="252"/>
    </location>
</feature>
<reference evidence="2" key="1">
    <citation type="journal article" date="2012" name="Proc. Natl. Acad. Sci. U.S.A.">
        <title>Antigenic diversity is generated by distinct evolutionary mechanisms in African trypanosome species.</title>
        <authorList>
            <person name="Jackson A.P."/>
            <person name="Berry A."/>
            <person name="Aslett M."/>
            <person name="Allison H.C."/>
            <person name="Burton P."/>
            <person name="Vavrova-Anderson J."/>
            <person name="Brown R."/>
            <person name="Browne H."/>
            <person name="Corton N."/>
            <person name="Hauser H."/>
            <person name="Gamble J."/>
            <person name="Gilderthorp R."/>
            <person name="Marcello L."/>
            <person name="McQuillan J."/>
            <person name="Otto T.D."/>
            <person name="Quail M.A."/>
            <person name="Sanders M.J."/>
            <person name="van Tonder A."/>
            <person name="Ginger M.L."/>
            <person name="Field M.C."/>
            <person name="Barry J.D."/>
            <person name="Hertz-Fowler C."/>
            <person name="Berriman M."/>
        </authorList>
    </citation>
    <scope>NUCLEOTIDE SEQUENCE</scope>
    <source>
        <strain evidence="2">IL3000</strain>
    </source>
</reference>
<protein>
    <submittedName>
        <fullName evidence="2">Uncharacterized protein TCIL3000_9_1920</fullName>
    </submittedName>
</protein>
<dbReference type="AlphaFoldDB" id="G0UTT1"/>
<feature type="compositionally biased region" description="Basic and acidic residues" evidence="1">
    <location>
        <begin position="219"/>
        <end position="228"/>
    </location>
</feature>
<dbReference type="EMBL" id="HE575322">
    <property type="protein sequence ID" value="CCC92795.1"/>
    <property type="molecule type" value="Genomic_DNA"/>
</dbReference>
<name>G0UTT1_TRYCI</name>